<feature type="transmembrane region" description="Helical" evidence="6">
    <location>
        <begin position="224"/>
        <end position="244"/>
    </location>
</feature>
<keyword evidence="3 6" id="KW-1133">Transmembrane helix</keyword>
<evidence type="ECO:0000256" key="2">
    <source>
        <dbReference type="ARBA" id="ARBA00022692"/>
    </source>
</evidence>
<reference evidence="8" key="1">
    <citation type="submission" date="2021-03" db="EMBL/GenBank/DDBJ databases">
        <authorList>
            <person name="Palmer J.M."/>
        </authorList>
    </citation>
    <scope>NUCLEOTIDE SEQUENCE</scope>
    <source>
        <strain evidence="8">ARV_011</strain>
    </source>
</reference>
<comment type="caution">
    <text evidence="8">The sequence shown here is derived from an EMBL/GenBank/DDBJ whole genome shotgun (WGS) entry which is preliminary data.</text>
</comment>
<dbReference type="PANTHER" id="PTHR22911:SF6">
    <property type="entry name" value="SOLUTE CARRIER FAMILY 35 MEMBER G1"/>
    <property type="match status" value="1"/>
</dbReference>
<evidence type="ECO:0000313" key="9">
    <source>
        <dbReference type="Proteomes" id="UP000790833"/>
    </source>
</evidence>
<evidence type="ECO:0000259" key="7">
    <source>
        <dbReference type="Pfam" id="PF00892"/>
    </source>
</evidence>
<feature type="domain" description="EamA" evidence="7">
    <location>
        <begin position="53"/>
        <end position="193"/>
    </location>
</feature>
<dbReference type="InterPro" id="IPR000620">
    <property type="entry name" value="EamA_dom"/>
</dbReference>
<feature type="transmembrane region" description="Helical" evidence="6">
    <location>
        <begin position="177"/>
        <end position="194"/>
    </location>
</feature>
<dbReference type="Proteomes" id="UP000790833">
    <property type="component" value="Unassembled WGS sequence"/>
</dbReference>
<dbReference type="OrthoDB" id="306876at2759"/>
<dbReference type="GO" id="GO:0016020">
    <property type="term" value="C:membrane"/>
    <property type="evidence" value="ECO:0007669"/>
    <property type="project" value="UniProtKB-SubCell"/>
</dbReference>
<keyword evidence="9" id="KW-1185">Reference proteome</keyword>
<dbReference type="Pfam" id="PF00892">
    <property type="entry name" value="EamA"/>
    <property type="match status" value="2"/>
</dbReference>
<feature type="transmembrane region" description="Helical" evidence="6">
    <location>
        <begin position="88"/>
        <end position="108"/>
    </location>
</feature>
<dbReference type="GeneID" id="66115854"/>
<dbReference type="EMBL" id="JAHMUF010000020">
    <property type="protein sequence ID" value="KAG7192115.1"/>
    <property type="molecule type" value="Genomic_DNA"/>
</dbReference>
<dbReference type="PANTHER" id="PTHR22911">
    <property type="entry name" value="ACYL-MALONYL CONDENSING ENZYME-RELATED"/>
    <property type="match status" value="1"/>
</dbReference>
<feature type="transmembrane region" description="Helical" evidence="6">
    <location>
        <begin position="48"/>
        <end position="68"/>
    </location>
</feature>
<evidence type="ECO:0000256" key="4">
    <source>
        <dbReference type="ARBA" id="ARBA00023136"/>
    </source>
</evidence>
<comment type="subcellular location">
    <subcellularLocation>
        <location evidence="1">Membrane</location>
        <topology evidence="1">Multi-pass membrane protein</topology>
    </subcellularLocation>
</comment>
<organism evidence="8 9">
    <name type="scientific">Scheffersomyces spartinae</name>
    <dbReference type="NCBI Taxonomy" id="45513"/>
    <lineage>
        <taxon>Eukaryota</taxon>
        <taxon>Fungi</taxon>
        <taxon>Dikarya</taxon>
        <taxon>Ascomycota</taxon>
        <taxon>Saccharomycotina</taxon>
        <taxon>Pichiomycetes</taxon>
        <taxon>Debaryomycetaceae</taxon>
        <taxon>Scheffersomyces</taxon>
    </lineage>
</organism>
<feature type="compositionally biased region" description="Basic and acidic residues" evidence="5">
    <location>
        <begin position="1"/>
        <end position="12"/>
    </location>
</feature>
<gene>
    <name evidence="8" type="ORF">KQ657_002480</name>
</gene>
<feature type="transmembrane region" description="Helical" evidence="6">
    <location>
        <begin position="124"/>
        <end position="144"/>
    </location>
</feature>
<dbReference type="AlphaFoldDB" id="A0A9P8AGU1"/>
<feature type="transmembrane region" description="Helical" evidence="6">
    <location>
        <begin position="150"/>
        <end position="170"/>
    </location>
</feature>
<dbReference type="InterPro" id="IPR037185">
    <property type="entry name" value="EmrE-like"/>
</dbReference>
<feature type="transmembrane region" description="Helical" evidence="6">
    <location>
        <begin position="342"/>
        <end position="361"/>
    </location>
</feature>
<evidence type="ECO:0000256" key="5">
    <source>
        <dbReference type="SAM" id="MobiDB-lite"/>
    </source>
</evidence>
<dbReference type="RefSeq" id="XP_043047666.1">
    <property type="nucleotide sequence ID" value="XM_043193240.1"/>
</dbReference>
<feature type="domain" description="EamA" evidence="7">
    <location>
        <begin position="229"/>
        <end position="355"/>
    </location>
</feature>
<keyword evidence="4 6" id="KW-0472">Membrane</keyword>
<feature type="transmembrane region" description="Helical" evidence="6">
    <location>
        <begin position="316"/>
        <end position="336"/>
    </location>
</feature>
<feature type="transmembrane region" description="Helical" evidence="6">
    <location>
        <begin position="256"/>
        <end position="282"/>
    </location>
</feature>
<protein>
    <recommendedName>
        <fullName evidence="7">EamA domain-containing protein</fullName>
    </recommendedName>
</protein>
<sequence length="400" mass="43931">MNHIQDGEDNHRAPLMSTTSTMNHPNNLDDDIQVSAFNSRLQTFYHNYILANSGISLLILSQVLNSIMVTTCKLLLTDTSNPIRFDPLQVLFFRMLITYTCCLLYMYITKSVTDAPFGPRNLRLYLACRGVFGFLGVYGLYFSLQYLSVLDAMAITFLIPMVTGLVAWIVLRERYSLLEAACTLTSLAGVLLIAKPKFLFGSLATKESLPDNELVESSSPAKRLLATGMGLAGVIGSSLVYVILRIVKSAHPLISVSYFALTCVIVTSVSITVTPGLVFVIPTNAYQVFLFLLIGLSGFFMQFCLAAGVQRVKASLASLITYTNIIFALIWDLIIWGHVPGLLSFIGIIIIITMAAIAVKYKSYIEKAPSSSSSPIDLEGGDPKNDSIELLDFEIADDHE</sequence>
<accession>A0A9P8AGU1</accession>
<evidence type="ECO:0000256" key="3">
    <source>
        <dbReference type="ARBA" id="ARBA00022989"/>
    </source>
</evidence>
<feature type="region of interest" description="Disordered" evidence="5">
    <location>
        <begin position="1"/>
        <end position="24"/>
    </location>
</feature>
<name>A0A9P8AGU1_9ASCO</name>
<evidence type="ECO:0000256" key="1">
    <source>
        <dbReference type="ARBA" id="ARBA00004141"/>
    </source>
</evidence>
<proteinExistence type="predicted"/>
<feature type="transmembrane region" description="Helical" evidence="6">
    <location>
        <begin position="288"/>
        <end position="309"/>
    </location>
</feature>
<evidence type="ECO:0000256" key="6">
    <source>
        <dbReference type="SAM" id="Phobius"/>
    </source>
</evidence>
<evidence type="ECO:0000313" key="8">
    <source>
        <dbReference type="EMBL" id="KAG7192115.1"/>
    </source>
</evidence>
<keyword evidence="2 6" id="KW-0812">Transmembrane</keyword>
<dbReference type="SUPFAM" id="SSF103481">
    <property type="entry name" value="Multidrug resistance efflux transporter EmrE"/>
    <property type="match status" value="2"/>
</dbReference>